<dbReference type="Gene3D" id="3.40.50.150">
    <property type="entry name" value="Vaccinia Virus protein VP39"/>
    <property type="match status" value="1"/>
</dbReference>
<comment type="caution">
    <text evidence="1">The sequence shown here is derived from an EMBL/GenBank/DDBJ whole genome shotgun (WGS) entry which is preliminary data.</text>
</comment>
<dbReference type="EMBL" id="LZYB01000004">
    <property type="protein sequence ID" value="OBV10711.1"/>
    <property type="molecule type" value="Genomic_DNA"/>
</dbReference>
<accession>A0A1A7BG43</accession>
<sequence>MSAPIKAFQTCDSENYRELLTISSQSNEAYCDRFDMAFETFVGLKRGYFPWHACFNRIVYLKEQIDAGYDGWIFYIDADAYVFDHSYDLRSLLDLFEGDFLFAPGGLTGEKWDVNDGVFLINLGSDAGKELALAWYEDFMSTPDEALRVASDWQMVPSDQPRLHKILRNSPHLLERLAMVPREVFNHEKASFIRQVLRSNASTMDERIAKLREGVAEALSATLPKPAAPTAEEVKPMLQNPEQYGQAYDTEFRRVLRQYASEATTFLEWGAGYTTRMTIEHIGDRPVDLFLTIDHNKSYLEKVVEDYSDCRYLQHQAMSLEGPCVDDRDTGLNYSTFPFTAGRTFDFIFIDGRRRMECAMMALALSNPDSIIVIHDYRRTRYQPLLAFYRIIEDGPQFRVLAPRMTIFPAVQEMTPFVRQAMSAGLAPVRLEQKVPA</sequence>
<organism evidence="1 2">
    <name type="scientific">Erythrobacter dokdonensis DSW-74</name>
    <dbReference type="NCBI Taxonomy" id="1300349"/>
    <lineage>
        <taxon>Bacteria</taxon>
        <taxon>Pseudomonadati</taxon>
        <taxon>Pseudomonadota</taxon>
        <taxon>Alphaproteobacteria</taxon>
        <taxon>Sphingomonadales</taxon>
        <taxon>Erythrobacteraceae</taxon>
        <taxon>Erythrobacter/Porphyrobacter group</taxon>
        <taxon>Erythrobacter</taxon>
    </lineage>
</organism>
<dbReference type="STRING" id="1300349.I603_1924"/>
<keyword evidence="2" id="KW-1185">Reference proteome</keyword>
<evidence type="ECO:0000313" key="1">
    <source>
        <dbReference type="EMBL" id="OBV10711.1"/>
    </source>
</evidence>
<name>A0A1A7BG43_9SPHN</name>
<evidence type="ECO:0000313" key="2">
    <source>
        <dbReference type="Proteomes" id="UP000092484"/>
    </source>
</evidence>
<proteinExistence type="predicted"/>
<dbReference type="InterPro" id="IPR029044">
    <property type="entry name" value="Nucleotide-diphossugar_trans"/>
</dbReference>
<dbReference type="Gene3D" id="3.90.550.10">
    <property type="entry name" value="Spore Coat Polysaccharide Biosynthesis Protein SpsA, Chain A"/>
    <property type="match status" value="1"/>
</dbReference>
<dbReference type="AlphaFoldDB" id="A0A1A7BG43"/>
<gene>
    <name evidence="1" type="ORF">I603_1924</name>
</gene>
<protein>
    <submittedName>
        <fullName evidence="1">Radical SAM domain protein</fullName>
    </submittedName>
</protein>
<dbReference type="InterPro" id="IPR029063">
    <property type="entry name" value="SAM-dependent_MTases_sf"/>
</dbReference>
<dbReference type="Proteomes" id="UP000092484">
    <property type="component" value="Unassembled WGS sequence"/>
</dbReference>
<reference evidence="1 2" key="1">
    <citation type="submission" date="2016-06" db="EMBL/GenBank/DDBJ databases">
        <title>Genome sequence of Porphyrobacter dokdonensis DSW-74.</title>
        <authorList>
            <person name="Kim J.F."/>
            <person name="Song J.Y."/>
        </authorList>
    </citation>
    <scope>NUCLEOTIDE SEQUENCE [LARGE SCALE GENOMIC DNA]</scope>
    <source>
        <strain evidence="1 2">DSW-74</strain>
    </source>
</reference>